<keyword evidence="4 7" id="KW-0812">Transmembrane</keyword>
<dbReference type="Proteomes" id="UP000306409">
    <property type="component" value="Chromosome"/>
</dbReference>
<evidence type="ECO:0000256" key="6">
    <source>
        <dbReference type="ARBA" id="ARBA00023136"/>
    </source>
</evidence>
<dbReference type="PRINTS" id="PR00949">
    <property type="entry name" value="TYPE3IMAPROT"/>
</dbReference>
<evidence type="ECO:0000256" key="1">
    <source>
        <dbReference type="ARBA" id="ARBA00004651"/>
    </source>
</evidence>
<dbReference type="PROSITE" id="PS00994">
    <property type="entry name" value="FHIPEP"/>
    <property type="match status" value="1"/>
</dbReference>
<evidence type="ECO:0000256" key="4">
    <source>
        <dbReference type="ARBA" id="ARBA00022692"/>
    </source>
</evidence>
<comment type="function">
    <text evidence="7">Required for formation of the rod structure of the flagellar apparatus. Together with FliI and FliH, may constitute the export apparatus of flagellin.</text>
</comment>
<dbReference type="PANTHER" id="PTHR30161">
    <property type="entry name" value="FLAGELLAR EXPORT PROTEIN, MEMBRANE FLHA SUBUNIT-RELATED"/>
    <property type="match status" value="1"/>
</dbReference>
<organism evidence="8 9">
    <name type="scientific">Ruminiclostridium herbifermentans</name>
    <dbReference type="NCBI Taxonomy" id="2488810"/>
    <lineage>
        <taxon>Bacteria</taxon>
        <taxon>Bacillati</taxon>
        <taxon>Bacillota</taxon>
        <taxon>Clostridia</taxon>
        <taxon>Eubacteriales</taxon>
        <taxon>Oscillospiraceae</taxon>
        <taxon>Ruminiclostridium</taxon>
    </lineage>
</organism>
<gene>
    <name evidence="7 8" type="primary">flhA</name>
    <name evidence="8" type="ORF">EHE19_008370</name>
</gene>
<dbReference type="PIRSF" id="PIRSF005419">
    <property type="entry name" value="FlhA"/>
    <property type="match status" value="1"/>
</dbReference>
<keyword evidence="7" id="KW-0813">Transport</keyword>
<name>A0A4U7JNN9_9FIRM</name>
<protein>
    <recommendedName>
        <fullName evidence="7">Flagellar biosynthesis protein FlhA</fullName>
    </recommendedName>
</protein>
<feature type="transmembrane region" description="Helical" evidence="7">
    <location>
        <begin position="6"/>
        <end position="24"/>
    </location>
</feature>
<keyword evidence="9" id="KW-1185">Reference proteome</keyword>
<accession>A0A4U7JNN9</accession>
<keyword evidence="7" id="KW-0653">Protein transport</keyword>
<keyword evidence="3 7" id="KW-1003">Cell membrane</keyword>
<reference evidence="8 9" key="1">
    <citation type="submission" date="2020-09" db="EMBL/GenBank/DDBJ databases">
        <title>Characterization and genome sequencing of Ruminiclostridium sp. nov. MA18.</title>
        <authorList>
            <person name="Rettenmaier R."/>
            <person name="Kowollik M.-L."/>
            <person name="Liebl W."/>
            <person name="Zverlov V."/>
        </authorList>
    </citation>
    <scope>NUCLEOTIDE SEQUENCE [LARGE SCALE GENOMIC DNA]</scope>
    <source>
        <strain evidence="8 9">MA18</strain>
    </source>
</reference>
<dbReference type="PANTHER" id="PTHR30161:SF1">
    <property type="entry name" value="FLAGELLAR BIOSYNTHESIS PROTEIN FLHA-RELATED"/>
    <property type="match status" value="1"/>
</dbReference>
<feature type="transmembrane region" description="Helical" evidence="7">
    <location>
        <begin position="56"/>
        <end position="82"/>
    </location>
</feature>
<evidence type="ECO:0000256" key="5">
    <source>
        <dbReference type="ARBA" id="ARBA00022989"/>
    </source>
</evidence>
<dbReference type="GO" id="GO:0009306">
    <property type="term" value="P:protein secretion"/>
    <property type="evidence" value="ECO:0007669"/>
    <property type="project" value="InterPro"/>
</dbReference>
<keyword evidence="6 7" id="KW-0472">Membrane</keyword>
<dbReference type="InterPro" id="IPR042194">
    <property type="entry name" value="FHIPEP_1"/>
</dbReference>
<dbReference type="InterPro" id="IPR025505">
    <property type="entry name" value="FHIPEP_CS"/>
</dbReference>
<feature type="transmembrane region" description="Helical" evidence="7">
    <location>
        <begin position="271"/>
        <end position="301"/>
    </location>
</feature>
<feature type="transmembrane region" description="Helical" evidence="7">
    <location>
        <begin position="31"/>
        <end position="50"/>
    </location>
</feature>
<proteinExistence type="inferred from homology"/>
<evidence type="ECO:0000256" key="3">
    <source>
        <dbReference type="ARBA" id="ARBA00022475"/>
    </source>
</evidence>
<feature type="transmembrane region" description="Helical" evidence="7">
    <location>
        <begin position="103"/>
        <end position="121"/>
    </location>
</feature>
<dbReference type="NCBIfam" id="TIGR01398">
    <property type="entry name" value="FlhA"/>
    <property type="match status" value="1"/>
</dbReference>
<dbReference type="Gene3D" id="3.40.30.60">
    <property type="entry name" value="FHIPEP family, domain 1"/>
    <property type="match status" value="1"/>
</dbReference>
<dbReference type="KEGG" id="rher:EHE19_008370"/>
<keyword evidence="8" id="KW-0966">Cell projection</keyword>
<dbReference type="GO" id="GO:0044780">
    <property type="term" value="P:bacterial-type flagellum assembly"/>
    <property type="evidence" value="ECO:0007669"/>
    <property type="project" value="InterPro"/>
</dbReference>
<keyword evidence="5 7" id="KW-1133">Transmembrane helix</keyword>
<dbReference type="Gene3D" id="1.10.8.540">
    <property type="entry name" value="FHIPEP family, domain 3"/>
    <property type="match status" value="1"/>
</dbReference>
<dbReference type="InterPro" id="IPR006301">
    <property type="entry name" value="FlhA"/>
</dbReference>
<dbReference type="InterPro" id="IPR001712">
    <property type="entry name" value="T3SS_FHIPEP"/>
</dbReference>
<keyword evidence="7" id="KW-1005">Bacterial flagellum biogenesis</keyword>
<evidence type="ECO:0000313" key="9">
    <source>
        <dbReference type="Proteomes" id="UP000306409"/>
    </source>
</evidence>
<sequence>MAKINTLFIPLVVILSILNLILPIPAFLLDLLLAFNIVLAAVIMLNTIYLKTALDLSIFPTLLVITTIYRLSLNVTATKLILAEGHAGDVIRGFGYMVGRNNLVVGFVVYIIIMLVNFLVITKGSERVAEVAARFTLDAMPGKQMAIDADLNTGLISEAEAKERRKKVQREADFYGSMDGASKFVKNDAIAGIIITIINIAGGLIIGVVMRGEPIGEALSNYTILTIGDGLVSQIPALMLSVATSFIVTRAGADSELSTDFVKQLFYNPKVLYIAAVISLAMAPFFTPIPFIILSIALFFIATKQKQLQKEAVIEEEVQIQESEVDEIRKPENVVSLLQVDPIELEFGYGIIPLADANQGGDLLDRVVLIRRQLALELGMLVPVIRLRDNIQIGPNEYIIKIKGTEVASGELLFDYFMAMNSSGAEEELEGIKTTEPAFGLPAIWIQESQRDKAEMLGYTVVDPPSIIATHLTEVIKKYSHELLGRQEVQTLVDNLKQSYPAIVDELVPKLMSIGEIQKVLANLLKEGVSIRDMVTIMETLADYSPMTHDVDMLTEYVRQALGRSISQKFFNEDSNVITIDPKVEQMILDSIQKTEFGSYLALDPAVSNTIINNLSKNVQKLLKLGSQPIVLASPIVRLYVKKLTENVIPGLVVLSYNEIDSSVEIKSVGTVSV</sequence>
<feature type="transmembrane region" description="Helical" evidence="7">
    <location>
        <begin position="231"/>
        <end position="251"/>
    </location>
</feature>
<dbReference type="RefSeq" id="WP_137696369.1">
    <property type="nucleotide sequence ID" value="NZ_CP061336.1"/>
</dbReference>
<evidence type="ECO:0000313" key="8">
    <source>
        <dbReference type="EMBL" id="QNU68404.1"/>
    </source>
</evidence>
<keyword evidence="8" id="KW-0969">Cilium</keyword>
<keyword evidence="7" id="KW-1006">Bacterial flagellum protein export</keyword>
<dbReference type="InterPro" id="IPR042193">
    <property type="entry name" value="FHIPEP_3"/>
</dbReference>
<evidence type="ECO:0000256" key="2">
    <source>
        <dbReference type="ARBA" id="ARBA00008835"/>
    </source>
</evidence>
<comment type="similarity">
    <text evidence="2 7">Belongs to the FHIPEP (flagella/HR/invasion proteins export pore) family.</text>
</comment>
<dbReference type="GO" id="GO:0005886">
    <property type="term" value="C:plasma membrane"/>
    <property type="evidence" value="ECO:0007669"/>
    <property type="project" value="UniProtKB-SubCell"/>
</dbReference>
<keyword evidence="8" id="KW-0282">Flagellum</keyword>
<feature type="transmembrane region" description="Helical" evidence="7">
    <location>
        <begin position="189"/>
        <end position="210"/>
    </location>
</feature>
<comment type="subcellular location">
    <subcellularLocation>
        <location evidence="1 7">Cell membrane</location>
        <topology evidence="1 7">Multi-pass membrane protein</topology>
    </subcellularLocation>
</comment>
<dbReference type="OrthoDB" id="9759185at2"/>
<dbReference type="EMBL" id="CP061336">
    <property type="protein sequence ID" value="QNU68404.1"/>
    <property type="molecule type" value="Genomic_DNA"/>
</dbReference>
<dbReference type="Gene3D" id="3.40.50.12790">
    <property type="entry name" value="FHIPEP family, domain 4"/>
    <property type="match status" value="1"/>
</dbReference>
<dbReference type="InterPro" id="IPR042196">
    <property type="entry name" value="FHIPEP_4"/>
</dbReference>
<evidence type="ECO:0000256" key="7">
    <source>
        <dbReference type="RuleBase" id="RU364093"/>
    </source>
</evidence>
<dbReference type="Pfam" id="PF00771">
    <property type="entry name" value="FHIPEP"/>
    <property type="match status" value="1"/>
</dbReference>
<dbReference type="AlphaFoldDB" id="A0A4U7JNN9"/>